<protein>
    <submittedName>
        <fullName evidence="2">Uncharacterized protein</fullName>
    </submittedName>
</protein>
<reference evidence="2" key="2">
    <citation type="submission" date="2020-11" db="EMBL/GenBank/DDBJ databases">
        <authorList>
            <person name="McCartney M.A."/>
            <person name="Auch B."/>
            <person name="Kono T."/>
            <person name="Mallez S."/>
            <person name="Becker A."/>
            <person name="Gohl D.M."/>
            <person name="Silverstein K.A.T."/>
            <person name="Koren S."/>
            <person name="Bechman K.B."/>
            <person name="Herman A."/>
            <person name="Abrahante J.E."/>
            <person name="Garbe J."/>
        </authorList>
    </citation>
    <scope>NUCLEOTIDE SEQUENCE</scope>
    <source>
        <strain evidence="2">Duluth1</strain>
        <tissue evidence="2">Whole animal</tissue>
    </source>
</reference>
<dbReference type="EMBL" id="JAIWYP010000013">
    <property type="protein sequence ID" value="KAH3716769.1"/>
    <property type="molecule type" value="Genomic_DNA"/>
</dbReference>
<feature type="compositionally biased region" description="Low complexity" evidence="1">
    <location>
        <begin position="43"/>
        <end position="56"/>
    </location>
</feature>
<gene>
    <name evidence="2" type="ORF">DPMN_059498</name>
</gene>
<organism evidence="2 3">
    <name type="scientific">Dreissena polymorpha</name>
    <name type="common">Zebra mussel</name>
    <name type="synonym">Mytilus polymorpha</name>
    <dbReference type="NCBI Taxonomy" id="45954"/>
    <lineage>
        <taxon>Eukaryota</taxon>
        <taxon>Metazoa</taxon>
        <taxon>Spiralia</taxon>
        <taxon>Lophotrochozoa</taxon>
        <taxon>Mollusca</taxon>
        <taxon>Bivalvia</taxon>
        <taxon>Autobranchia</taxon>
        <taxon>Heteroconchia</taxon>
        <taxon>Euheterodonta</taxon>
        <taxon>Imparidentia</taxon>
        <taxon>Neoheterodontei</taxon>
        <taxon>Myida</taxon>
        <taxon>Dreissenoidea</taxon>
        <taxon>Dreissenidae</taxon>
        <taxon>Dreissena</taxon>
    </lineage>
</organism>
<evidence type="ECO:0000313" key="3">
    <source>
        <dbReference type="Proteomes" id="UP000828390"/>
    </source>
</evidence>
<feature type="region of interest" description="Disordered" evidence="1">
    <location>
        <begin position="1"/>
        <end position="94"/>
    </location>
</feature>
<accession>A0A9D4C434</accession>
<name>A0A9D4C434_DREPO</name>
<sequence length="163" mass="18656">MQKRKGDENMPNFHLAPLFEKRKRGGNRGCPRGTRGPYHQRQAAKSSSSSCFSADSDVPIRFTRKRPRQVSSDEGDVFSMNTSSRLSQSNRKQVSKDETHEICLIFAEEIAESFDTGKAVSILDVRDKRKPKMAQLMKKQLQEKLRNMEKNRKLHKSQGVGYP</sequence>
<proteinExistence type="predicted"/>
<evidence type="ECO:0000313" key="2">
    <source>
        <dbReference type="EMBL" id="KAH3716769.1"/>
    </source>
</evidence>
<keyword evidence="3" id="KW-1185">Reference proteome</keyword>
<evidence type="ECO:0000256" key="1">
    <source>
        <dbReference type="SAM" id="MobiDB-lite"/>
    </source>
</evidence>
<feature type="region of interest" description="Disordered" evidence="1">
    <location>
        <begin position="144"/>
        <end position="163"/>
    </location>
</feature>
<feature type="compositionally biased region" description="Polar residues" evidence="1">
    <location>
        <begin position="79"/>
        <end position="92"/>
    </location>
</feature>
<dbReference type="AlphaFoldDB" id="A0A9D4C434"/>
<reference evidence="2" key="1">
    <citation type="journal article" date="2019" name="bioRxiv">
        <title>The Genome of the Zebra Mussel, Dreissena polymorpha: A Resource for Invasive Species Research.</title>
        <authorList>
            <person name="McCartney M.A."/>
            <person name="Auch B."/>
            <person name="Kono T."/>
            <person name="Mallez S."/>
            <person name="Zhang Y."/>
            <person name="Obille A."/>
            <person name="Becker A."/>
            <person name="Abrahante J.E."/>
            <person name="Garbe J."/>
            <person name="Badalamenti J.P."/>
            <person name="Herman A."/>
            <person name="Mangelson H."/>
            <person name="Liachko I."/>
            <person name="Sullivan S."/>
            <person name="Sone E.D."/>
            <person name="Koren S."/>
            <person name="Silverstein K.A.T."/>
            <person name="Beckman K.B."/>
            <person name="Gohl D.M."/>
        </authorList>
    </citation>
    <scope>NUCLEOTIDE SEQUENCE</scope>
    <source>
        <strain evidence="2">Duluth1</strain>
        <tissue evidence="2">Whole animal</tissue>
    </source>
</reference>
<dbReference type="Proteomes" id="UP000828390">
    <property type="component" value="Unassembled WGS sequence"/>
</dbReference>
<comment type="caution">
    <text evidence="2">The sequence shown here is derived from an EMBL/GenBank/DDBJ whole genome shotgun (WGS) entry which is preliminary data.</text>
</comment>